<dbReference type="Proteomes" id="UP001164539">
    <property type="component" value="Chromosome 6"/>
</dbReference>
<proteinExistence type="predicted"/>
<organism evidence="1 2">
    <name type="scientific">Melia azedarach</name>
    <name type="common">Chinaberry tree</name>
    <dbReference type="NCBI Taxonomy" id="155640"/>
    <lineage>
        <taxon>Eukaryota</taxon>
        <taxon>Viridiplantae</taxon>
        <taxon>Streptophyta</taxon>
        <taxon>Embryophyta</taxon>
        <taxon>Tracheophyta</taxon>
        <taxon>Spermatophyta</taxon>
        <taxon>Magnoliopsida</taxon>
        <taxon>eudicotyledons</taxon>
        <taxon>Gunneridae</taxon>
        <taxon>Pentapetalae</taxon>
        <taxon>rosids</taxon>
        <taxon>malvids</taxon>
        <taxon>Sapindales</taxon>
        <taxon>Meliaceae</taxon>
        <taxon>Melia</taxon>
    </lineage>
</organism>
<reference evidence="1 2" key="1">
    <citation type="journal article" date="2023" name="Science">
        <title>Complex scaffold remodeling in plant triterpene biosynthesis.</title>
        <authorList>
            <person name="De La Pena R."/>
            <person name="Hodgson H."/>
            <person name="Liu J.C."/>
            <person name="Stephenson M.J."/>
            <person name="Martin A.C."/>
            <person name="Owen C."/>
            <person name="Harkess A."/>
            <person name="Leebens-Mack J."/>
            <person name="Jimenez L.E."/>
            <person name="Osbourn A."/>
            <person name="Sattely E.S."/>
        </authorList>
    </citation>
    <scope>NUCLEOTIDE SEQUENCE [LARGE SCALE GENOMIC DNA]</scope>
    <source>
        <strain evidence="2">cv. JPN11</strain>
        <tissue evidence="1">Leaf</tissue>
    </source>
</reference>
<gene>
    <name evidence="1" type="ORF">OWV82_012011</name>
</gene>
<name>A0ACC1Y025_MELAZ</name>
<protein>
    <submittedName>
        <fullName evidence="1">Vinorine synthase-like</fullName>
    </submittedName>
</protein>
<comment type="caution">
    <text evidence="1">The sequence shown here is derived from an EMBL/GenBank/DDBJ whole genome shotgun (WGS) entry which is preliminary data.</text>
</comment>
<evidence type="ECO:0000313" key="1">
    <source>
        <dbReference type="EMBL" id="KAJ4717085.1"/>
    </source>
</evidence>
<evidence type="ECO:0000313" key="2">
    <source>
        <dbReference type="Proteomes" id="UP001164539"/>
    </source>
</evidence>
<sequence length="454" mass="50456">MKMEVQIISKECIKPSSPTPHHLRNHKLSLLDLYIPPFYIPLVVYYPVNQDTSLSPNDIDHIVSIRLQMLKQSLSETLSLFYPFSGKTKDFLSIECDDKGAYFVRARVESPLDDFLNHPDNVLTTKFLPDGGKWGSEPPFENYVAGIQVTTFACGGIAIGVCVSHMVADGTGFSSFIKSWAAATARKNIEKAMHPKFNASSLFPQNPAYTREVCTSTVFTSHIKFEKFVTRRFVFDASAIANLKAKATSSNVQNPSRVQAVTALLGKCIMLILKGRSGNSNKPFLLNHAVNLRRRVTPPFSDVYDIGNFVWMASVLCDNYEAELHGLVSQLREEISKLNGDLVNSLQGDGGLLKFLKAVKDETETCTSAADNIVFSSWCNFGFYDIDFGWGKPAWASIYGVDKLGYSGNLIMLMDTRVGNGIEAWVYLGEEDMATLLLDKQLLEYASIDPSPFK</sequence>
<keyword evidence="2" id="KW-1185">Reference proteome</keyword>
<dbReference type="EMBL" id="CM051399">
    <property type="protein sequence ID" value="KAJ4717085.1"/>
    <property type="molecule type" value="Genomic_DNA"/>
</dbReference>
<accession>A0ACC1Y025</accession>